<comment type="cofactor">
    <cofactor evidence="7">
        <name>Fe(2+)</name>
        <dbReference type="ChEBI" id="CHEBI:29033"/>
    </cofactor>
    <text evidence="7">Binds 1 Fe(2+) ion per subunit.</text>
</comment>
<keyword evidence="3 7" id="KW-0847">Vitamin C</keyword>
<dbReference type="EMBL" id="AP021881">
    <property type="protein sequence ID" value="BBP01303.1"/>
    <property type="molecule type" value="Genomic_DNA"/>
</dbReference>
<dbReference type="GO" id="GO:0031418">
    <property type="term" value="F:L-ascorbic acid binding"/>
    <property type="evidence" value="ECO:0007669"/>
    <property type="project" value="UniProtKB-KW"/>
</dbReference>
<dbReference type="Pfam" id="PF18331">
    <property type="entry name" value="PKHD_C"/>
    <property type="match status" value="1"/>
</dbReference>
<dbReference type="RefSeq" id="WP_162085103.1">
    <property type="nucleotide sequence ID" value="NZ_AP021881.1"/>
</dbReference>
<dbReference type="Proteomes" id="UP000463939">
    <property type="component" value="Chromosome"/>
</dbReference>
<dbReference type="InterPro" id="IPR041097">
    <property type="entry name" value="PKHD_C"/>
</dbReference>
<dbReference type="GO" id="GO:0005506">
    <property type="term" value="F:iron ion binding"/>
    <property type="evidence" value="ECO:0007669"/>
    <property type="project" value="UniProtKB-UniRule"/>
</dbReference>
<evidence type="ECO:0000256" key="6">
    <source>
        <dbReference type="ARBA" id="ARBA00023004"/>
    </source>
</evidence>
<evidence type="ECO:0000256" key="5">
    <source>
        <dbReference type="ARBA" id="ARBA00023002"/>
    </source>
</evidence>
<keyword evidence="10" id="KW-1185">Reference proteome</keyword>
<feature type="binding site" evidence="7">
    <location>
        <position position="97"/>
    </location>
    <ligand>
        <name>Fe cation</name>
        <dbReference type="ChEBI" id="CHEBI:24875"/>
    </ligand>
</feature>
<keyword evidence="4 7" id="KW-0223">Dioxygenase</keyword>
<evidence type="ECO:0000259" key="8">
    <source>
        <dbReference type="PROSITE" id="PS51471"/>
    </source>
</evidence>
<dbReference type="InterPro" id="IPR005123">
    <property type="entry name" value="Oxoglu/Fe-dep_dioxygenase_dom"/>
</dbReference>
<evidence type="ECO:0000256" key="1">
    <source>
        <dbReference type="ARBA" id="ARBA00001961"/>
    </source>
</evidence>
<dbReference type="HAMAP" id="MF_00657">
    <property type="entry name" value="Hydroxyl_YbiX"/>
    <property type="match status" value="1"/>
</dbReference>
<dbReference type="GO" id="GO:0016706">
    <property type="term" value="F:2-oxoglutarate-dependent dioxygenase activity"/>
    <property type="evidence" value="ECO:0007669"/>
    <property type="project" value="UniProtKB-UniRule"/>
</dbReference>
<keyword evidence="6 7" id="KW-0408">Iron</keyword>
<dbReference type="Gene3D" id="2.60.120.620">
    <property type="entry name" value="q2cbj1_9rhob like domain"/>
    <property type="match status" value="1"/>
</dbReference>
<dbReference type="SMART" id="SM00702">
    <property type="entry name" value="P4Hc"/>
    <property type="match status" value="1"/>
</dbReference>
<dbReference type="PANTHER" id="PTHR41536">
    <property type="entry name" value="PKHD-TYPE HYDROXYLASE YBIX"/>
    <property type="match status" value="1"/>
</dbReference>
<keyword evidence="2 7" id="KW-0479">Metal-binding</keyword>
<evidence type="ECO:0000256" key="2">
    <source>
        <dbReference type="ARBA" id="ARBA00022723"/>
    </source>
</evidence>
<dbReference type="GO" id="GO:0006879">
    <property type="term" value="P:intracellular iron ion homeostasis"/>
    <property type="evidence" value="ECO:0007669"/>
    <property type="project" value="TreeGrafter"/>
</dbReference>
<dbReference type="PANTHER" id="PTHR41536:SF1">
    <property type="entry name" value="PKHD-TYPE HYDROXYLASE YBIX"/>
    <property type="match status" value="1"/>
</dbReference>
<feature type="binding site" evidence="7">
    <location>
        <position position="159"/>
    </location>
    <ligand>
        <name>Fe cation</name>
        <dbReference type="ChEBI" id="CHEBI:24875"/>
    </ligand>
</feature>
<dbReference type="KEGG" id="sniv:SFSGTM_20110"/>
<dbReference type="InterPro" id="IPR044862">
    <property type="entry name" value="Pro_4_hyd_alph_FE2OG_OXY"/>
</dbReference>
<sequence length="226" mass="25443">MLITIDDVLTQEELTEVRNLLANSSWDSGHTTAGTQAAKSKNNQQLAETAQHLDKLRLLVLGALNRNALFFTAALPQRILPPLFNRYSGGTNFYGNHVDNAMRRLPDGSYMRSDVSATLFLADPDSYDGGELMIEDTYGSQKIKLQAGSMVIYPASSVHQVLPVTHGERLACFMWIQSMVRNTEQRRMLFEMDMALLDLRHTHGDTDPVIRLTSSYHNLLRTWAET</sequence>
<dbReference type="GO" id="GO:0006974">
    <property type="term" value="P:DNA damage response"/>
    <property type="evidence" value="ECO:0007669"/>
    <property type="project" value="TreeGrafter"/>
</dbReference>
<evidence type="ECO:0000313" key="10">
    <source>
        <dbReference type="Proteomes" id="UP000463939"/>
    </source>
</evidence>
<accession>A0A809S9J5</accession>
<evidence type="ECO:0000256" key="4">
    <source>
        <dbReference type="ARBA" id="ARBA00022964"/>
    </source>
</evidence>
<proteinExistence type="inferred from homology"/>
<dbReference type="NCBIfam" id="NF003975">
    <property type="entry name" value="PRK05467.1-4"/>
    <property type="match status" value="1"/>
</dbReference>
<evidence type="ECO:0000256" key="7">
    <source>
        <dbReference type="HAMAP-Rule" id="MF_00657"/>
    </source>
</evidence>
<comment type="cofactor">
    <cofactor evidence="1 7">
        <name>L-ascorbate</name>
        <dbReference type="ChEBI" id="CHEBI:38290"/>
    </cofactor>
</comment>
<dbReference type="Gene3D" id="4.10.860.20">
    <property type="entry name" value="Rabenosyn, Rab binding domain"/>
    <property type="match status" value="1"/>
</dbReference>
<dbReference type="AlphaFoldDB" id="A0A809S9J5"/>
<gene>
    <name evidence="9" type="ORF">SFSGTM_20110</name>
</gene>
<evidence type="ECO:0000313" key="9">
    <source>
        <dbReference type="EMBL" id="BBP01303.1"/>
    </source>
</evidence>
<keyword evidence="5 7" id="KW-0560">Oxidoreductase</keyword>
<evidence type="ECO:0000256" key="3">
    <source>
        <dbReference type="ARBA" id="ARBA00022896"/>
    </source>
</evidence>
<dbReference type="Pfam" id="PF13640">
    <property type="entry name" value="2OG-FeII_Oxy_3"/>
    <property type="match status" value="1"/>
</dbReference>
<name>A0A809S9J5_9PROT</name>
<dbReference type="PROSITE" id="PS51471">
    <property type="entry name" value="FE2OG_OXY"/>
    <property type="match status" value="1"/>
</dbReference>
<feature type="domain" description="Fe2OG dioxygenase" evidence="8">
    <location>
        <begin position="78"/>
        <end position="178"/>
    </location>
</feature>
<reference evidence="10" key="1">
    <citation type="submission" date="2019-11" db="EMBL/GenBank/DDBJ databases">
        <title>Isolation and characterization of a novel species in the genus Sulfuriferula.</title>
        <authorList>
            <person name="Mochizuki J."/>
            <person name="Kojima H."/>
            <person name="Fukui M."/>
        </authorList>
    </citation>
    <scope>NUCLEOTIDE SEQUENCE [LARGE SCALE GENOMIC DNA]</scope>
    <source>
        <strain evidence="10">SGTM</strain>
    </source>
</reference>
<dbReference type="NCBIfam" id="NF003974">
    <property type="entry name" value="PRK05467.1-3"/>
    <property type="match status" value="1"/>
</dbReference>
<feature type="binding site" evidence="7">
    <location>
        <position position="169"/>
    </location>
    <ligand>
        <name>2-oxoglutarate</name>
        <dbReference type="ChEBI" id="CHEBI:16810"/>
    </ligand>
</feature>
<protein>
    <submittedName>
        <fullName evidence="9">PKHD-type hydroxylase</fullName>
    </submittedName>
</protein>
<feature type="binding site" evidence="7">
    <location>
        <position position="99"/>
    </location>
    <ligand>
        <name>Fe cation</name>
        <dbReference type="ChEBI" id="CHEBI:24875"/>
    </ligand>
</feature>
<organism evidence="9 10">
    <name type="scientific">Sulfuriferula nivalis</name>
    <dbReference type="NCBI Taxonomy" id="2675298"/>
    <lineage>
        <taxon>Bacteria</taxon>
        <taxon>Pseudomonadati</taxon>
        <taxon>Pseudomonadota</taxon>
        <taxon>Betaproteobacteria</taxon>
        <taxon>Nitrosomonadales</taxon>
        <taxon>Sulfuricellaceae</taxon>
        <taxon>Sulfuriferula</taxon>
    </lineage>
</organism>
<dbReference type="InterPro" id="IPR023550">
    <property type="entry name" value="PKHD_hydroxylase"/>
</dbReference>
<dbReference type="InterPro" id="IPR006620">
    <property type="entry name" value="Pro_4_hyd_alph"/>
</dbReference>